<evidence type="ECO:0000256" key="12">
    <source>
        <dbReference type="RuleBase" id="RU004279"/>
    </source>
</evidence>
<dbReference type="NCBIfam" id="TIGR02386">
    <property type="entry name" value="rpoC_TIGR"/>
    <property type="match status" value="1"/>
</dbReference>
<dbReference type="HAMAP" id="MF_01322">
    <property type="entry name" value="RNApol_bact_RpoC"/>
    <property type="match status" value="1"/>
</dbReference>
<evidence type="ECO:0000256" key="7">
    <source>
        <dbReference type="ARBA" id="ARBA00022833"/>
    </source>
</evidence>
<dbReference type="GO" id="GO:0003899">
    <property type="term" value="F:DNA-directed RNA polymerase activity"/>
    <property type="evidence" value="ECO:0007669"/>
    <property type="project" value="UniProtKB-UniRule"/>
</dbReference>
<dbReference type="InterPro" id="IPR007081">
    <property type="entry name" value="RNA_pol_Rpb1_5"/>
</dbReference>
<dbReference type="GO" id="GO:0000428">
    <property type="term" value="C:DNA-directed RNA polymerase complex"/>
    <property type="evidence" value="ECO:0007669"/>
    <property type="project" value="UniProtKB-KW"/>
</dbReference>
<dbReference type="HOGENOM" id="CLU_000524_3_1_9"/>
<protein>
    <recommendedName>
        <fullName evidence="11">DNA-directed RNA polymerase subunit beta'</fullName>
        <shortName evidence="11">RNAP subunit beta'</shortName>
        <ecNumber evidence="11">2.7.7.6</ecNumber>
    </recommendedName>
    <alternativeName>
        <fullName evidence="11">RNA polymerase subunit beta'</fullName>
    </alternativeName>
    <alternativeName>
        <fullName evidence="11">Transcriptase subunit beta'</fullName>
    </alternativeName>
</protein>
<dbReference type="InterPro" id="IPR007066">
    <property type="entry name" value="RNA_pol_Rpb1_3"/>
</dbReference>
<dbReference type="FunFam" id="1.10.150.390:FF:000002">
    <property type="entry name" value="DNA-directed RNA polymerase subunit beta"/>
    <property type="match status" value="1"/>
</dbReference>
<dbReference type="Gene3D" id="1.10.150.390">
    <property type="match status" value="1"/>
</dbReference>
<dbReference type="InterPro" id="IPR038120">
    <property type="entry name" value="Rpb1_funnel_sf"/>
</dbReference>
<dbReference type="EC" id="2.7.7.6" evidence="11"/>
<feature type="binding site" evidence="11">
    <location>
        <position position="78"/>
    </location>
    <ligand>
        <name>Zn(2+)</name>
        <dbReference type="ChEBI" id="CHEBI:29105"/>
        <label>1</label>
    </ligand>
</feature>
<dbReference type="FunFam" id="4.10.860.120:FF:000001">
    <property type="entry name" value="DNA-directed RNA polymerase subunit beta"/>
    <property type="match status" value="1"/>
</dbReference>
<comment type="similarity">
    <text evidence="2 11 12">Belongs to the RNA polymerase beta' chain family.</text>
</comment>
<feature type="binding site" evidence="11">
    <location>
        <position position="62"/>
    </location>
    <ligand>
        <name>Zn(2+)</name>
        <dbReference type="ChEBI" id="CHEBI:29105"/>
        <label>1</label>
    </ligand>
</feature>
<feature type="binding site" evidence="11">
    <location>
        <position position="454"/>
    </location>
    <ligand>
        <name>Mg(2+)</name>
        <dbReference type="ChEBI" id="CHEBI:18420"/>
    </ligand>
</feature>
<comment type="cofactor">
    <cofactor evidence="11">
        <name>Zn(2+)</name>
        <dbReference type="ChEBI" id="CHEBI:29105"/>
    </cofactor>
    <text evidence="11">Binds 2 Zn(2+) ions per subunit.</text>
</comment>
<keyword evidence="7 11" id="KW-0862">Zinc</keyword>
<dbReference type="PANTHER" id="PTHR19376:SF54">
    <property type="entry name" value="DNA-DIRECTED RNA POLYMERASE SUBUNIT BETA"/>
    <property type="match status" value="1"/>
</dbReference>
<sequence length="1178" mass="131688">MFELNNFDALQIGLASPEKIREWSRGEVKKPETINYRTLKPERDGLFCERIFGPMKDWECHCGKYKRIRYKGIVCDRCGVEVTKAKVRRERMGHIELAAPVSHIWYFKGIPSRMGLILDMSPRALEKVLYFASYVVLDPKETPLLKKQLLNEKEYRESIDKYGDDSFVAAMGAEAVKTLLDEIDLEQSSIELKEELKTSTGQKKIRIIRRLEVVESFRKSGNRPDWMVIDVIPVIPPDLRPMVQLDGGRFATSDLNDLYRRVINRNNRLKKLLDLGAPDIIVRNEKRMLQEAVDALIDNGRRGRPVTGPGNRPLKSLSDMLKGKQGRFRQNLLGKRVDYSGRSVIVVGPELKMYQCGLPKEMALELFKPFVMKKLVQNGLAHNIKSAKRMVERVQPQVWDVLEEVISDHPVLLNRAPTLHRLGIQAFQPVLVEGRAIKLHPLVCTAYNADFDGDQMAVHVPLSVEAQAEARFLMLAAHNILKPSDGKPVSVPTQDMVLGSYYLTMDKDGVKGEGKVFSCPEEVLMAYQCKAVDIHAKIKVRLKKVIDGETIEGIIETTPGKIIFNESIPQDLGYIDRTIPENKLKLEVDFLVSKKTLGGIITKCYMKHGATKTSIMLDKIKAKGYHYSTIGAITISTSDMVVPESKRELLENTEKQVEKIQKMYRRGFISEEERYEKVIDLWTKTTEDVANALMESLDSFNPIYMMADSGARGSKSQIKQLAGMRGLMANPSGKILELPIKASFREGLDVLEYFISTHGARKGNADTALKTADSGYLTRRLVDVSQDVIVRQEDCGTEEGYEVSEIKEGNEVIEPLVERLSGRYPSEDIIHPTTGEVIVKRNTYMDEDIAQKVSDAGIKKVKIRSVFTCKSKHGVCARCYGMNMGTSQKIHIGEAVGIVAAQSIGEPGTQLTMRTFHTGGVAGADITQGLPRVEELFEARKPKGLAIVSEVSGTVKMEETKKKRTIIVVTDDGEEVSYDIPFGSRIKVKNGDIISAGDEITEGSINPHDILRIKGVDGVKNYLLSEVQKVYRLQGVDINDKHLEVVIRQMTRKIKIEDSGDTELLPGTMIDVFDFEEANREILEKGGEPAVGRIALLGITKAALATDSFLSAASFQETTRVLTDAAIKGKIDPLLGLKENVIIGKLIPAGTGMTRYRSIQINTDDENIEEDSMDSIEL</sequence>
<evidence type="ECO:0000256" key="10">
    <source>
        <dbReference type="ARBA" id="ARBA00048552"/>
    </source>
</evidence>
<evidence type="ECO:0000256" key="8">
    <source>
        <dbReference type="ARBA" id="ARBA00022842"/>
    </source>
</evidence>
<evidence type="ECO:0000256" key="1">
    <source>
        <dbReference type="ARBA" id="ARBA00004026"/>
    </source>
</evidence>
<keyword evidence="6 11" id="KW-0479">Metal-binding</keyword>
<feature type="binding site" evidence="11">
    <location>
        <position position="450"/>
    </location>
    <ligand>
        <name>Mg(2+)</name>
        <dbReference type="ChEBI" id="CHEBI:18420"/>
    </ligand>
</feature>
<feature type="binding site" evidence="11">
    <location>
        <position position="60"/>
    </location>
    <ligand>
        <name>Zn(2+)</name>
        <dbReference type="ChEBI" id="CHEBI:29105"/>
        <label>1</label>
    </ligand>
</feature>
<dbReference type="InterPro" id="IPR000722">
    <property type="entry name" value="RNA_pol_asu"/>
</dbReference>
<evidence type="ECO:0000259" key="13">
    <source>
        <dbReference type="SMART" id="SM00663"/>
    </source>
</evidence>
<evidence type="ECO:0000256" key="9">
    <source>
        <dbReference type="ARBA" id="ARBA00023163"/>
    </source>
</evidence>
<dbReference type="InterPro" id="IPR007080">
    <property type="entry name" value="RNA_pol_Rpb1_1"/>
</dbReference>
<dbReference type="Gene3D" id="2.40.40.20">
    <property type="match status" value="1"/>
</dbReference>
<dbReference type="Gene3D" id="4.10.860.120">
    <property type="entry name" value="RNA polymerase II, clamp domain"/>
    <property type="match status" value="1"/>
</dbReference>
<dbReference type="CDD" id="cd02655">
    <property type="entry name" value="RNAP_beta'_C"/>
    <property type="match status" value="1"/>
</dbReference>
<evidence type="ECO:0000256" key="2">
    <source>
        <dbReference type="ARBA" id="ARBA00006460"/>
    </source>
</evidence>
<keyword evidence="4 11" id="KW-0808">Transferase</keyword>
<proteinExistence type="inferred from homology"/>
<comment type="subunit">
    <text evidence="11">The RNAP catalytic core consists of 2 alpha, 1 beta, 1 beta' and 1 omega subunit. When a sigma factor is associated with the core the holoenzyme is formed, which can initiate transcription.</text>
</comment>
<feature type="binding site" evidence="11">
    <location>
        <position position="795"/>
    </location>
    <ligand>
        <name>Zn(2+)</name>
        <dbReference type="ChEBI" id="CHEBI:29105"/>
        <label>2</label>
    </ligand>
</feature>
<keyword evidence="9 11" id="KW-0804">Transcription</keyword>
<dbReference type="Pfam" id="PF04983">
    <property type="entry name" value="RNA_pol_Rpb1_3"/>
    <property type="match status" value="1"/>
</dbReference>
<feature type="binding site" evidence="11">
    <location>
        <position position="452"/>
    </location>
    <ligand>
        <name>Mg(2+)</name>
        <dbReference type="ChEBI" id="CHEBI:18420"/>
    </ligand>
</feature>
<evidence type="ECO:0000256" key="4">
    <source>
        <dbReference type="ARBA" id="ARBA00022679"/>
    </source>
</evidence>
<dbReference type="PANTHER" id="PTHR19376">
    <property type="entry name" value="DNA-DIRECTED RNA POLYMERASE"/>
    <property type="match status" value="1"/>
</dbReference>
<feature type="binding site" evidence="11">
    <location>
        <position position="75"/>
    </location>
    <ligand>
        <name>Zn(2+)</name>
        <dbReference type="ChEBI" id="CHEBI:29105"/>
        <label>1</label>
    </ligand>
</feature>
<dbReference type="CDD" id="cd01609">
    <property type="entry name" value="RNAP_beta'_N"/>
    <property type="match status" value="1"/>
</dbReference>
<dbReference type="RefSeq" id="WP_030037290.1">
    <property type="nucleotide sequence ID" value="NZ_DF384213.1"/>
</dbReference>
<dbReference type="Pfam" id="PF00623">
    <property type="entry name" value="RNA_pol_Rpb1_2"/>
    <property type="match status" value="1"/>
</dbReference>
<keyword evidence="8 11" id="KW-0460">Magnesium</keyword>
<accession>A0A0S6UB63</accession>
<dbReference type="SUPFAM" id="SSF64484">
    <property type="entry name" value="beta and beta-prime subunits of DNA dependent RNA-polymerase"/>
    <property type="match status" value="1"/>
</dbReference>
<dbReference type="FunFam" id="1.10.40.90:FF:000001">
    <property type="entry name" value="DNA-directed RNA polymerase subunit beta"/>
    <property type="match status" value="1"/>
</dbReference>
<dbReference type="Gene3D" id="1.10.1790.20">
    <property type="match status" value="1"/>
</dbReference>
<dbReference type="GO" id="GO:0006351">
    <property type="term" value="P:DNA-templated transcription"/>
    <property type="evidence" value="ECO:0007669"/>
    <property type="project" value="UniProtKB-UniRule"/>
</dbReference>
<feature type="binding site" evidence="11">
    <location>
        <position position="879"/>
    </location>
    <ligand>
        <name>Zn(2+)</name>
        <dbReference type="ChEBI" id="CHEBI:29105"/>
        <label>2</label>
    </ligand>
</feature>
<keyword evidence="5 11" id="KW-0548">Nucleotidyltransferase</keyword>
<evidence type="ECO:0000256" key="5">
    <source>
        <dbReference type="ARBA" id="ARBA00022695"/>
    </source>
</evidence>
<dbReference type="InterPro" id="IPR045867">
    <property type="entry name" value="DNA-dir_RpoC_beta_prime"/>
</dbReference>
<dbReference type="GO" id="GO:0000287">
    <property type="term" value="F:magnesium ion binding"/>
    <property type="evidence" value="ECO:0007669"/>
    <property type="project" value="UniProtKB-UniRule"/>
</dbReference>
<dbReference type="Gene3D" id="1.10.274.100">
    <property type="entry name" value="RNA polymerase Rpb1, domain 3"/>
    <property type="match status" value="1"/>
</dbReference>
<dbReference type="Pfam" id="PF05000">
    <property type="entry name" value="RNA_pol_Rpb1_4"/>
    <property type="match status" value="1"/>
</dbReference>
<comment type="function">
    <text evidence="1 11 12">DNA-dependent RNA polymerase catalyzes the transcription of DNA into RNA using the four ribonucleoside triphosphates as substrates.</text>
</comment>
<comment type="catalytic activity">
    <reaction evidence="10 11 12">
        <text>RNA(n) + a ribonucleoside 5'-triphosphate = RNA(n+1) + diphosphate</text>
        <dbReference type="Rhea" id="RHEA:21248"/>
        <dbReference type="Rhea" id="RHEA-COMP:14527"/>
        <dbReference type="Rhea" id="RHEA-COMP:17342"/>
        <dbReference type="ChEBI" id="CHEBI:33019"/>
        <dbReference type="ChEBI" id="CHEBI:61557"/>
        <dbReference type="ChEBI" id="CHEBI:140395"/>
        <dbReference type="EC" id="2.7.7.6"/>
    </reaction>
</comment>
<comment type="cofactor">
    <cofactor evidence="11">
        <name>Mg(2+)</name>
        <dbReference type="ChEBI" id="CHEBI:18420"/>
    </cofactor>
    <text evidence="11">Binds 1 Mg(2+) ion per subunit.</text>
</comment>
<evidence type="ECO:0000313" key="14">
    <source>
        <dbReference type="EMBL" id="GAE03954.1"/>
    </source>
</evidence>
<keyword evidence="3 11" id="KW-0240">DNA-directed RNA polymerase</keyword>
<dbReference type="Gene3D" id="2.40.50.100">
    <property type="match status" value="1"/>
</dbReference>
<gene>
    <name evidence="11" type="primary">rpoC</name>
    <name evidence="14" type="ORF">CBO05C_3644</name>
</gene>
<evidence type="ECO:0000256" key="11">
    <source>
        <dbReference type="HAMAP-Rule" id="MF_01322"/>
    </source>
</evidence>
<dbReference type="GO" id="GO:0008270">
    <property type="term" value="F:zinc ion binding"/>
    <property type="evidence" value="ECO:0007669"/>
    <property type="project" value="UniProtKB-UniRule"/>
</dbReference>
<dbReference type="InterPro" id="IPR006592">
    <property type="entry name" value="RNA_pol_N"/>
</dbReference>
<dbReference type="EMBL" id="DF384213">
    <property type="protein sequence ID" value="GAE03954.1"/>
    <property type="molecule type" value="Genomic_DNA"/>
</dbReference>
<dbReference type="SMART" id="SM00663">
    <property type="entry name" value="RPOLA_N"/>
    <property type="match status" value="1"/>
</dbReference>
<dbReference type="Proteomes" id="UP000054164">
    <property type="component" value="Unassembled WGS sequence"/>
</dbReference>
<dbReference type="Pfam" id="PF04998">
    <property type="entry name" value="RNA_pol_Rpb1_5"/>
    <property type="match status" value="1"/>
</dbReference>
<reference evidence="14" key="1">
    <citation type="submission" date="2013-10" db="EMBL/GenBank/DDBJ databases">
        <title>Draft genome sequence of Clostridium botulinum type B strain Osaka05.</title>
        <authorList>
            <person name="Sakaguchi Y."/>
            <person name="Hosomi K."/>
            <person name="Uchiyama J."/>
            <person name="Ogura Y."/>
            <person name="Sakaguchi M."/>
            <person name="Kohda T."/>
            <person name="Mukamoto M."/>
            <person name="Misawa N."/>
            <person name="Matsuzaki S."/>
            <person name="Hayashi T."/>
            <person name="Kozaki S."/>
        </authorList>
    </citation>
    <scope>NUCLEOTIDE SEQUENCE</scope>
    <source>
        <strain evidence="14">Osaka05</strain>
    </source>
</reference>
<evidence type="ECO:0000256" key="3">
    <source>
        <dbReference type="ARBA" id="ARBA00022478"/>
    </source>
</evidence>
<dbReference type="GO" id="GO:0003677">
    <property type="term" value="F:DNA binding"/>
    <property type="evidence" value="ECO:0007669"/>
    <property type="project" value="UniProtKB-UniRule"/>
</dbReference>
<dbReference type="InterPro" id="IPR012754">
    <property type="entry name" value="DNA-dir_RpoC_beta_prime_bact"/>
</dbReference>
<dbReference type="Gene3D" id="1.10.40.90">
    <property type="match status" value="1"/>
</dbReference>
<dbReference type="InterPro" id="IPR042102">
    <property type="entry name" value="RNA_pol_Rpb1_3_sf"/>
</dbReference>
<dbReference type="Gene3D" id="1.10.132.30">
    <property type="match status" value="1"/>
</dbReference>
<dbReference type="InterPro" id="IPR007083">
    <property type="entry name" value="RNA_pol_Rpb1_4"/>
</dbReference>
<feature type="binding site" evidence="11">
    <location>
        <position position="876"/>
    </location>
    <ligand>
        <name>Zn(2+)</name>
        <dbReference type="ChEBI" id="CHEBI:29105"/>
        <label>2</label>
    </ligand>
</feature>
<name>A0A0S6UB63_CLOBO</name>
<feature type="domain" description="RNA polymerase N-terminal" evidence="13">
    <location>
        <begin position="225"/>
        <end position="504"/>
    </location>
</feature>
<feature type="binding site" evidence="11">
    <location>
        <position position="869"/>
    </location>
    <ligand>
        <name>Zn(2+)</name>
        <dbReference type="ChEBI" id="CHEBI:29105"/>
        <label>2</label>
    </ligand>
</feature>
<dbReference type="InterPro" id="IPR044893">
    <property type="entry name" value="RNA_pol_Rpb1_clamp_domain"/>
</dbReference>
<evidence type="ECO:0000256" key="6">
    <source>
        <dbReference type="ARBA" id="ARBA00022723"/>
    </source>
</evidence>
<organism evidence="14">
    <name type="scientific">Clostridium botulinum B str. Osaka05</name>
    <dbReference type="NCBI Taxonomy" id="1407017"/>
    <lineage>
        <taxon>Bacteria</taxon>
        <taxon>Bacillati</taxon>
        <taxon>Bacillota</taxon>
        <taxon>Clostridia</taxon>
        <taxon>Eubacteriales</taxon>
        <taxon>Clostridiaceae</taxon>
        <taxon>Clostridium</taxon>
    </lineage>
</organism>
<dbReference type="AlphaFoldDB" id="A0A0S6UB63"/>
<dbReference type="Pfam" id="PF04997">
    <property type="entry name" value="RNA_pol_Rpb1_1"/>
    <property type="match status" value="1"/>
</dbReference>